<organism evidence="1 2">
    <name type="scientific">Penicillium nalgiovense</name>
    <dbReference type="NCBI Taxonomy" id="60175"/>
    <lineage>
        <taxon>Eukaryota</taxon>
        <taxon>Fungi</taxon>
        <taxon>Dikarya</taxon>
        <taxon>Ascomycota</taxon>
        <taxon>Pezizomycotina</taxon>
        <taxon>Eurotiomycetes</taxon>
        <taxon>Eurotiomycetidae</taxon>
        <taxon>Eurotiales</taxon>
        <taxon>Aspergillaceae</taxon>
        <taxon>Penicillium</taxon>
    </lineage>
</organism>
<dbReference type="Proteomes" id="UP000191691">
    <property type="component" value="Unassembled WGS sequence"/>
</dbReference>
<feature type="non-terminal residue" evidence="1">
    <location>
        <position position="1"/>
    </location>
</feature>
<gene>
    <name evidence="1" type="ORF">PENNAL_c0046G08604</name>
</gene>
<dbReference type="EMBL" id="MOOB01000046">
    <property type="protein sequence ID" value="OQE80461.1"/>
    <property type="molecule type" value="Genomic_DNA"/>
</dbReference>
<dbReference type="AlphaFoldDB" id="A0A1V6XZE2"/>
<name>A0A1V6XZE2_PENNA</name>
<sequence>NWVELGLNWVFWGPSHWVWVRSGLEAFDLDPDWVGFWVETFDPNWVVRKSSSKVANICLV</sequence>
<comment type="caution">
    <text evidence="1">The sequence shown here is derived from an EMBL/GenBank/DDBJ whole genome shotgun (WGS) entry which is preliminary data.</text>
</comment>
<evidence type="ECO:0000313" key="1">
    <source>
        <dbReference type="EMBL" id="OQE80461.1"/>
    </source>
</evidence>
<proteinExistence type="predicted"/>
<evidence type="ECO:0000313" key="2">
    <source>
        <dbReference type="Proteomes" id="UP000191691"/>
    </source>
</evidence>
<reference evidence="2" key="1">
    <citation type="journal article" date="2017" name="Nat. Microbiol.">
        <title>Global analysis of biosynthetic gene clusters reveals vast potential of secondary metabolite production in Penicillium species.</title>
        <authorList>
            <person name="Nielsen J.C."/>
            <person name="Grijseels S."/>
            <person name="Prigent S."/>
            <person name="Ji B."/>
            <person name="Dainat J."/>
            <person name="Nielsen K.F."/>
            <person name="Frisvad J.C."/>
            <person name="Workman M."/>
            <person name="Nielsen J."/>
        </authorList>
    </citation>
    <scope>NUCLEOTIDE SEQUENCE [LARGE SCALE GENOMIC DNA]</scope>
    <source>
        <strain evidence="2">IBT 13039</strain>
    </source>
</reference>
<accession>A0A1V6XZE2</accession>
<protein>
    <submittedName>
        <fullName evidence="1">Uncharacterized protein</fullName>
    </submittedName>
</protein>
<feature type="non-terminal residue" evidence="1">
    <location>
        <position position="60"/>
    </location>
</feature>
<keyword evidence="2" id="KW-1185">Reference proteome</keyword>